<keyword evidence="2" id="KW-1185">Reference proteome</keyword>
<reference evidence="1 2" key="1">
    <citation type="submission" date="2020-12" db="EMBL/GenBank/DDBJ databases">
        <title>Sulforoseuscoccus oceanibium gen. nov., sp. nov., a representative of the phylum Verrucomicrobia with special cytoplasmic membrane, and proposal of Sulforoseuscoccusaceae fam. nov.</title>
        <authorList>
            <person name="Xi F."/>
        </authorList>
    </citation>
    <scope>NUCLEOTIDE SEQUENCE [LARGE SCALE GENOMIC DNA]</scope>
    <source>
        <strain evidence="1 2">T37</strain>
    </source>
</reference>
<evidence type="ECO:0000313" key="1">
    <source>
        <dbReference type="EMBL" id="QQL45197.1"/>
    </source>
</evidence>
<sequence>MTRPAAVLCLLSAVGIAVGSVVWGTHWKSRVLRAAEATDGPSEAVSFLEEEVDVLRDQNDRLLARVFELETGGGAEAVERFFRPEELETEVEAIRGLKFLKEPEYHVVPQETIDLAVQVAISSSYDDDAFEAMALSFGVLGLTEPMINLQRAWVAQRSGSRVYYDPHSQTILVRKEVDPANPFDRPEVARELALALIDQHGANLAENLKVSGNLDAGLARRSFFIGQASVVADVVSESTLGDQSQTDMPILDDGNPLQLLAAVPIPPFVRQLLTFPEIDGVPYCLELRDAGGGFSVFDRLLAEGALPESTREVMEGEAPEKRELFEDVEPQFEGGAPIFSNTVGMFGIRALLETFIGQSAEDEPRAASGWAGDRFHVFAAGNQDLHAVWLSEWDDEAAADRFVAMMREASEVRIGMTPEDSMLREDAFRIQKILRPSPTRVVFIDAQTKEAVVEIEKQVAAE</sequence>
<organism evidence="1 2">
    <name type="scientific">Sulfuriroseicoccus oceanibius</name>
    <dbReference type="NCBI Taxonomy" id="2707525"/>
    <lineage>
        <taxon>Bacteria</taxon>
        <taxon>Pseudomonadati</taxon>
        <taxon>Verrucomicrobiota</taxon>
        <taxon>Verrucomicrobiia</taxon>
        <taxon>Verrucomicrobiales</taxon>
        <taxon>Verrucomicrobiaceae</taxon>
        <taxon>Sulfuriroseicoccus</taxon>
    </lineage>
</organism>
<accession>A0A6B3LD92</accession>
<dbReference type="KEGG" id="soa:G3M56_001000"/>
<dbReference type="EMBL" id="CP066776">
    <property type="protein sequence ID" value="QQL45197.1"/>
    <property type="molecule type" value="Genomic_DNA"/>
</dbReference>
<protein>
    <submittedName>
        <fullName evidence="1">Uncharacterized protein</fullName>
    </submittedName>
</protein>
<evidence type="ECO:0000313" key="2">
    <source>
        <dbReference type="Proteomes" id="UP000475117"/>
    </source>
</evidence>
<gene>
    <name evidence="1" type="ORF">G3M56_001000</name>
</gene>
<dbReference type="Proteomes" id="UP000475117">
    <property type="component" value="Chromosome"/>
</dbReference>
<proteinExistence type="predicted"/>
<dbReference type="AlphaFoldDB" id="A0A6B3LD92"/>
<name>A0A6B3LD92_9BACT</name>
<dbReference type="RefSeq" id="WP_164365421.1">
    <property type="nucleotide sequence ID" value="NZ_CP066776.1"/>
</dbReference>